<evidence type="ECO:0000256" key="4">
    <source>
        <dbReference type="ARBA" id="ARBA00023157"/>
    </source>
</evidence>
<keyword evidence="1" id="KW-0147">Chitin-binding</keyword>
<evidence type="ECO:0000256" key="3">
    <source>
        <dbReference type="ARBA" id="ARBA00022737"/>
    </source>
</evidence>
<dbReference type="Proteomes" id="UP001107558">
    <property type="component" value="Chromosome 3"/>
</dbReference>
<reference evidence="9" key="1">
    <citation type="submission" date="2021-03" db="EMBL/GenBank/DDBJ databases">
        <title>Chromosome level genome of the anhydrobiotic midge Polypedilum vanderplanki.</title>
        <authorList>
            <person name="Yoshida Y."/>
            <person name="Kikawada T."/>
            <person name="Gusev O."/>
        </authorList>
    </citation>
    <scope>NUCLEOTIDE SEQUENCE</scope>
    <source>
        <strain evidence="9">NIAS01</strain>
        <tissue evidence="9">Whole body or cell culture</tissue>
    </source>
</reference>
<feature type="signal peptide" evidence="7">
    <location>
        <begin position="1"/>
        <end position="20"/>
    </location>
</feature>
<feature type="domain" description="Chitin-binding type-2" evidence="8">
    <location>
        <begin position="79"/>
        <end position="139"/>
    </location>
</feature>
<dbReference type="Pfam" id="PF01607">
    <property type="entry name" value="CBM_14"/>
    <property type="match status" value="3"/>
</dbReference>
<dbReference type="EMBL" id="JADBJN010000003">
    <property type="protein sequence ID" value="KAG5672227.1"/>
    <property type="molecule type" value="Genomic_DNA"/>
</dbReference>
<feature type="region of interest" description="Disordered" evidence="6">
    <location>
        <begin position="147"/>
        <end position="179"/>
    </location>
</feature>
<name>A0A9J6BRY9_POLVA</name>
<feature type="chain" id="PRO_5039947078" description="Chitin-binding type-2 domain-containing protein" evidence="7">
    <location>
        <begin position="21"/>
        <end position="254"/>
    </location>
</feature>
<feature type="domain" description="Chitin-binding type-2" evidence="8">
    <location>
        <begin position="186"/>
        <end position="241"/>
    </location>
</feature>
<dbReference type="PROSITE" id="PS50940">
    <property type="entry name" value="CHIT_BIND_II"/>
    <property type="match status" value="3"/>
</dbReference>
<evidence type="ECO:0000256" key="7">
    <source>
        <dbReference type="SAM" id="SignalP"/>
    </source>
</evidence>
<evidence type="ECO:0000313" key="10">
    <source>
        <dbReference type="Proteomes" id="UP001107558"/>
    </source>
</evidence>
<protein>
    <recommendedName>
        <fullName evidence="8">Chitin-binding type-2 domain-containing protein</fullName>
    </recommendedName>
</protein>
<evidence type="ECO:0000256" key="2">
    <source>
        <dbReference type="ARBA" id="ARBA00022729"/>
    </source>
</evidence>
<comment type="caution">
    <text evidence="9">The sequence shown here is derived from an EMBL/GenBank/DDBJ whole genome shotgun (WGS) entry which is preliminary data.</text>
</comment>
<feature type="domain" description="Chitin-binding type-2" evidence="8">
    <location>
        <begin position="24"/>
        <end position="78"/>
    </location>
</feature>
<dbReference type="GO" id="GO:0008061">
    <property type="term" value="F:chitin binding"/>
    <property type="evidence" value="ECO:0007669"/>
    <property type="project" value="UniProtKB-KW"/>
</dbReference>
<organism evidence="9 10">
    <name type="scientific">Polypedilum vanderplanki</name>
    <name type="common">Sleeping chironomid midge</name>
    <dbReference type="NCBI Taxonomy" id="319348"/>
    <lineage>
        <taxon>Eukaryota</taxon>
        <taxon>Metazoa</taxon>
        <taxon>Ecdysozoa</taxon>
        <taxon>Arthropoda</taxon>
        <taxon>Hexapoda</taxon>
        <taxon>Insecta</taxon>
        <taxon>Pterygota</taxon>
        <taxon>Neoptera</taxon>
        <taxon>Endopterygota</taxon>
        <taxon>Diptera</taxon>
        <taxon>Nematocera</taxon>
        <taxon>Chironomoidea</taxon>
        <taxon>Chironomidae</taxon>
        <taxon>Chironominae</taxon>
        <taxon>Polypedilum</taxon>
        <taxon>Polypedilum</taxon>
    </lineage>
</organism>
<dbReference type="AlphaFoldDB" id="A0A9J6BRY9"/>
<keyword evidence="5" id="KW-0325">Glycoprotein</keyword>
<evidence type="ECO:0000256" key="6">
    <source>
        <dbReference type="SAM" id="MobiDB-lite"/>
    </source>
</evidence>
<dbReference type="PANTHER" id="PTHR23301">
    <property type="entry name" value="CHITIN BINDING PERITROPHIN-A"/>
    <property type="match status" value="1"/>
</dbReference>
<accession>A0A9J6BRY9</accession>
<evidence type="ECO:0000256" key="5">
    <source>
        <dbReference type="ARBA" id="ARBA00023180"/>
    </source>
</evidence>
<evidence type="ECO:0000256" key="1">
    <source>
        <dbReference type="ARBA" id="ARBA00022669"/>
    </source>
</evidence>
<dbReference type="OrthoDB" id="6422323at2759"/>
<proteinExistence type="predicted"/>
<keyword evidence="3" id="KW-0677">Repeat</keyword>
<feature type="compositionally biased region" description="Low complexity" evidence="6">
    <location>
        <begin position="159"/>
        <end position="177"/>
    </location>
</feature>
<dbReference type="InterPro" id="IPR036508">
    <property type="entry name" value="Chitin-bd_dom_sf"/>
</dbReference>
<keyword evidence="10" id="KW-1185">Reference proteome</keyword>
<dbReference type="GO" id="GO:0005576">
    <property type="term" value="C:extracellular region"/>
    <property type="evidence" value="ECO:0007669"/>
    <property type="project" value="InterPro"/>
</dbReference>
<dbReference type="InterPro" id="IPR002557">
    <property type="entry name" value="Chitin-bd_dom"/>
</dbReference>
<evidence type="ECO:0000259" key="8">
    <source>
        <dbReference type="PROSITE" id="PS50940"/>
    </source>
</evidence>
<gene>
    <name evidence="9" type="ORF">PVAND_002369</name>
</gene>
<keyword evidence="4" id="KW-1015">Disulfide bond</keyword>
<evidence type="ECO:0000313" key="9">
    <source>
        <dbReference type="EMBL" id="KAG5672227.1"/>
    </source>
</evidence>
<dbReference type="Gene3D" id="2.170.140.10">
    <property type="entry name" value="Chitin binding domain"/>
    <property type="match status" value="3"/>
</dbReference>
<dbReference type="SMART" id="SM00494">
    <property type="entry name" value="ChtBD2"/>
    <property type="match status" value="3"/>
</dbReference>
<keyword evidence="2 7" id="KW-0732">Signal</keyword>
<dbReference type="InterPro" id="IPR051940">
    <property type="entry name" value="Chitin_bind-dev_reg"/>
</dbReference>
<dbReference type="PANTHER" id="PTHR23301:SF0">
    <property type="entry name" value="CHITIN-BINDING TYPE-2 DOMAIN-CONTAINING PROTEIN-RELATED"/>
    <property type="match status" value="1"/>
</dbReference>
<dbReference type="SUPFAM" id="SSF57625">
    <property type="entry name" value="Invertebrate chitin-binding proteins"/>
    <property type="match status" value="3"/>
</dbReference>
<sequence>MEKLKISFVILFIYIGLSLGNSDYPKCHKSNLQWFPHLTNCSLYYICHHGNTIERSCAPGLHFNNSTGQCMLPELASCSLFCPAKDDPKNVLFLPDFNDCSKYFICYNGEAIHRSCAEGLLFDMENNWCNFYGNVDCGHRGGGDEILPPGTLPPDETTTHTTTTTTTTTTEPTTTTPRDSGHGITYYNCPLEIGPFFFPHEFRCDKYFRCYSGISYLMDCASGTEYDQFEHICKRDANCYSRNPTTSTTMSSPF</sequence>